<dbReference type="Proteomes" id="UP000253517">
    <property type="component" value="Unassembled WGS sequence"/>
</dbReference>
<organism evidence="1 2">
    <name type="scientific">Schleiferia thermophila</name>
    <dbReference type="NCBI Taxonomy" id="884107"/>
    <lineage>
        <taxon>Bacteria</taxon>
        <taxon>Pseudomonadati</taxon>
        <taxon>Bacteroidota</taxon>
        <taxon>Flavobacteriia</taxon>
        <taxon>Flavobacteriales</taxon>
        <taxon>Schleiferiaceae</taxon>
        <taxon>Schleiferia</taxon>
    </lineage>
</organism>
<dbReference type="EMBL" id="QPJS01000003">
    <property type="protein sequence ID" value="RCX03198.1"/>
    <property type="molecule type" value="Genomic_DNA"/>
</dbReference>
<dbReference type="AlphaFoldDB" id="A0A369A472"/>
<keyword evidence="2" id="KW-1185">Reference proteome</keyword>
<name>A0A369A472_9FLAO</name>
<comment type="caution">
    <text evidence="1">The sequence shown here is derived from an EMBL/GenBank/DDBJ whole genome shotgun (WGS) entry which is preliminary data.</text>
</comment>
<dbReference type="RefSeq" id="WP_114366278.1">
    <property type="nucleotide sequence ID" value="NZ_BHZF01000003.1"/>
</dbReference>
<evidence type="ECO:0000313" key="2">
    <source>
        <dbReference type="Proteomes" id="UP000253517"/>
    </source>
</evidence>
<proteinExistence type="predicted"/>
<evidence type="ECO:0000313" key="1">
    <source>
        <dbReference type="EMBL" id="RCX03198.1"/>
    </source>
</evidence>
<accession>A0A369A472</accession>
<sequence length="151" mass="18031">MRKILWIYLFFNIIGCVKYYNEFDTSVHFLDSYVYTSGIFDSLQLNILKVNITEPEGSQNCTYTFFLEIDKAHKLELQKVSRYFFDIEFREDRAGGLYYRVNDIAFKDTLSFQHRTIPCNAKVRYFYRVFARSVTDGNLVFISNSQTFEYN</sequence>
<gene>
    <name evidence="1" type="ORF">DES35_10379</name>
</gene>
<reference evidence="1 2" key="1">
    <citation type="submission" date="2018-07" db="EMBL/GenBank/DDBJ databases">
        <title>Genomic Encyclopedia of Type Strains, Phase IV (KMG-IV): sequencing the most valuable type-strain genomes for metagenomic binning, comparative biology and taxonomic classification.</title>
        <authorList>
            <person name="Goeker M."/>
        </authorList>
    </citation>
    <scope>NUCLEOTIDE SEQUENCE [LARGE SCALE GENOMIC DNA]</scope>
    <source>
        <strain evidence="1 2">DSM 21410</strain>
    </source>
</reference>
<protein>
    <submittedName>
        <fullName evidence="1">Uncharacterized protein</fullName>
    </submittedName>
</protein>